<dbReference type="RefSeq" id="WP_188176184.1">
    <property type="nucleotide sequence ID" value="NZ_JACVVD010000007.1"/>
</dbReference>
<evidence type="ECO:0000259" key="4">
    <source>
        <dbReference type="Pfam" id="PF00080"/>
    </source>
</evidence>
<dbReference type="GO" id="GO:0006801">
    <property type="term" value="P:superoxide metabolic process"/>
    <property type="evidence" value="ECO:0007669"/>
    <property type="project" value="InterPro"/>
</dbReference>
<dbReference type="EMBL" id="JACVVD010000007">
    <property type="protein sequence ID" value="MBD0382398.1"/>
    <property type="molecule type" value="Genomic_DNA"/>
</dbReference>
<evidence type="ECO:0000256" key="2">
    <source>
        <dbReference type="SAM" id="MobiDB-lite"/>
    </source>
</evidence>
<dbReference type="Gene3D" id="2.60.40.200">
    <property type="entry name" value="Superoxide dismutase, copper/zinc binding domain"/>
    <property type="match status" value="1"/>
</dbReference>
<evidence type="ECO:0000313" key="5">
    <source>
        <dbReference type="EMBL" id="MBD0382398.1"/>
    </source>
</evidence>
<evidence type="ECO:0000256" key="1">
    <source>
        <dbReference type="ARBA" id="ARBA00010457"/>
    </source>
</evidence>
<dbReference type="InterPro" id="IPR001424">
    <property type="entry name" value="SOD_Cu_Zn_dom"/>
</dbReference>
<organism evidence="5 6">
    <name type="scientific">Paenibacillus sedimenti</name>
    <dbReference type="NCBI Taxonomy" id="2770274"/>
    <lineage>
        <taxon>Bacteria</taxon>
        <taxon>Bacillati</taxon>
        <taxon>Bacillota</taxon>
        <taxon>Bacilli</taxon>
        <taxon>Bacillales</taxon>
        <taxon>Paenibacillaceae</taxon>
        <taxon>Paenibacillus</taxon>
    </lineage>
</organism>
<dbReference type="CDD" id="cd00305">
    <property type="entry name" value="Cu-Zn_Superoxide_Dismutase"/>
    <property type="match status" value="1"/>
</dbReference>
<dbReference type="InterPro" id="IPR024134">
    <property type="entry name" value="SOD_Cu/Zn_/chaperone"/>
</dbReference>
<dbReference type="Proteomes" id="UP000650466">
    <property type="component" value="Unassembled WGS sequence"/>
</dbReference>
<accession>A0A926KSA8</accession>
<feature type="region of interest" description="Disordered" evidence="2">
    <location>
        <begin position="222"/>
        <end position="244"/>
    </location>
</feature>
<feature type="signal peptide" evidence="3">
    <location>
        <begin position="1"/>
        <end position="28"/>
    </location>
</feature>
<name>A0A926KSA8_9BACL</name>
<dbReference type="GO" id="GO:0005507">
    <property type="term" value="F:copper ion binding"/>
    <property type="evidence" value="ECO:0007669"/>
    <property type="project" value="InterPro"/>
</dbReference>
<feature type="chain" id="PRO_5036725813" evidence="3">
    <location>
        <begin position="29"/>
        <end position="244"/>
    </location>
</feature>
<proteinExistence type="inferred from homology"/>
<dbReference type="Pfam" id="PF00080">
    <property type="entry name" value="Sod_Cu"/>
    <property type="match status" value="1"/>
</dbReference>
<dbReference type="InterPro" id="IPR036423">
    <property type="entry name" value="SOD-like_Cu/Zn_dom_sf"/>
</dbReference>
<comment type="similarity">
    <text evidence="1">Belongs to the Cu-Zn superoxide dismutase family.</text>
</comment>
<evidence type="ECO:0000256" key="3">
    <source>
        <dbReference type="SAM" id="SignalP"/>
    </source>
</evidence>
<keyword evidence="3" id="KW-0732">Signal</keyword>
<keyword evidence="6" id="KW-1185">Reference proteome</keyword>
<gene>
    <name evidence="5" type="ORF">ICC18_19965</name>
</gene>
<evidence type="ECO:0000313" key="6">
    <source>
        <dbReference type="Proteomes" id="UP000650466"/>
    </source>
</evidence>
<reference evidence="5" key="1">
    <citation type="submission" date="2020-09" db="EMBL/GenBank/DDBJ databases">
        <title>Draft Genome Sequence of Paenibacillus sp. WST5.</title>
        <authorList>
            <person name="Bao Z."/>
        </authorList>
    </citation>
    <scope>NUCLEOTIDE SEQUENCE</scope>
    <source>
        <strain evidence="5">WST5</strain>
    </source>
</reference>
<sequence length="244" mass="26016">MVKKTYGIKHLAAAFLCGAICFSGVAAAATDHIEVSFDKLNFLIKGKDMTSADGKFDNNGTKVPESLIYEGTTYVPLRLAGNLIGESVYWEGQSKSVSVGTPYVKLYNGKGEQIGSVVLTQDKSGVRIQLNAANLTPGKHGFHIHDKPFTGFDFKTAAGHFNPEGKKHGHDNPDGHHLGDMQNLEVKADGTVSTDFVIEGVTLEKGKKNSILGKSFMIHAGEDDGKTDPAGNSGDRIVGGNIPE</sequence>
<dbReference type="PANTHER" id="PTHR10003">
    <property type="entry name" value="SUPEROXIDE DISMUTASE CU-ZN -RELATED"/>
    <property type="match status" value="1"/>
</dbReference>
<dbReference type="AlphaFoldDB" id="A0A926KSA8"/>
<comment type="caution">
    <text evidence="5">The sequence shown here is derived from an EMBL/GenBank/DDBJ whole genome shotgun (WGS) entry which is preliminary data.</text>
</comment>
<protein>
    <submittedName>
        <fullName evidence="5">Superoxide dismutase family protein</fullName>
    </submittedName>
</protein>
<feature type="domain" description="Superoxide dismutase copper/zinc binding" evidence="4">
    <location>
        <begin position="115"/>
        <end position="242"/>
    </location>
</feature>
<dbReference type="SUPFAM" id="SSF49329">
    <property type="entry name" value="Cu,Zn superoxide dismutase-like"/>
    <property type="match status" value="1"/>
</dbReference>